<dbReference type="HOGENOM" id="CLU_1750844_0_0_1"/>
<protein>
    <submittedName>
        <fullName evidence="1">Uncharacterized protein</fullName>
    </submittedName>
</protein>
<sequence>MGYYGCGEIIERYHGTFKPYYLHVEVITRIADVQYGRGFVCDFRITSFSTPFCSLFITVLLPGYPEIRIQSDRCYGVPLGQNLHRIRSRTTIIAMVSLILISINKPAENSWYLMAFHPLAPVYAASLLYTLNSRQRVTQNSQLSAPLPT</sequence>
<evidence type="ECO:0000313" key="1">
    <source>
        <dbReference type="EMBL" id="KIJ27431.1"/>
    </source>
</evidence>
<gene>
    <name evidence="1" type="ORF">M422DRAFT_271413</name>
</gene>
<reference evidence="1 2" key="1">
    <citation type="submission" date="2014-06" db="EMBL/GenBank/DDBJ databases">
        <title>Evolutionary Origins and Diversification of the Mycorrhizal Mutualists.</title>
        <authorList>
            <consortium name="DOE Joint Genome Institute"/>
            <consortium name="Mycorrhizal Genomics Consortium"/>
            <person name="Kohler A."/>
            <person name="Kuo A."/>
            <person name="Nagy L.G."/>
            <person name="Floudas D."/>
            <person name="Copeland A."/>
            <person name="Barry K.W."/>
            <person name="Cichocki N."/>
            <person name="Veneault-Fourrey C."/>
            <person name="LaButti K."/>
            <person name="Lindquist E.A."/>
            <person name="Lipzen A."/>
            <person name="Lundell T."/>
            <person name="Morin E."/>
            <person name="Murat C."/>
            <person name="Riley R."/>
            <person name="Ohm R."/>
            <person name="Sun H."/>
            <person name="Tunlid A."/>
            <person name="Henrissat B."/>
            <person name="Grigoriev I.V."/>
            <person name="Hibbett D.S."/>
            <person name="Martin F."/>
        </authorList>
    </citation>
    <scope>NUCLEOTIDE SEQUENCE [LARGE SCALE GENOMIC DNA]</scope>
    <source>
        <strain evidence="1 2">SS14</strain>
    </source>
</reference>
<dbReference type="EMBL" id="KN837336">
    <property type="protein sequence ID" value="KIJ27431.1"/>
    <property type="molecule type" value="Genomic_DNA"/>
</dbReference>
<name>A0A0C9UPP8_SPHS4</name>
<organism evidence="1 2">
    <name type="scientific">Sphaerobolus stellatus (strain SS14)</name>
    <dbReference type="NCBI Taxonomy" id="990650"/>
    <lineage>
        <taxon>Eukaryota</taxon>
        <taxon>Fungi</taxon>
        <taxon>Dikarya</taxon>
        <taxon>Basidiomycota</taxon>
        <taxon>Agaricomycotina</taxon>
        <taxon>Agaricomycetes</taxon>
        <taxon>Phallomycetidae</taxon>
        <taxon>Geastrales</taxon>
        <taxon>Sphaerobolaceae</taxon>
        <taxon>Sphaerobolus</taxon>
    </lineage>
</organism>
<dbReference type="AlphaFoldDB" id="A0A0C9UPP8"/>
<dbReference type="Proteomes" id="UP000054279">
    <property type="component" value="Unassembled WGS sequence"/>
</dbReference>
<proteinExistence type="predicted"/>
<accession>A0A0C9UPP8</accession>
<keyword evidence="2" id="KW-1185">Reference proteome</keyword>
<evidence type="ECO:0000313" key="2">
    <source>
        <dbReference type="Proteomes" id="UP000054279"/>
    </source>
</evidence>